<feature type="transmembrane region" description="Helical" evidence="1">
    <location>
        <begin position="265"/>
        <end position="286"/>
    </location>
</feature>
<keyword evidence="1" id="KW-0472">Membrane</keyword>
<keyword evidence="1" id="KW-1133">Transmembrane helix</keyword>
<feature type="transmembrane region" description="Helical" evidence="1">
    <location>
        <begin position="72"/>
        <end position="91"/>
    </location>
</feature>
<dbReference type="EMBL" id="BJWG01000001">
    <property type="protein sequence ID" value="GEL93585.1"/>
    <property type="molecule type" value="Genomic_DNA"/>
</dbReference>
<accession>A0A511J6G4</accession>
<sequence>MTGPWGTNGPAQRAPNPVRRALLRLGLPRAPAGGRHLMAFLVVAVLTVLVTRGALAASGYPQVGGSGLHLSHALWGGLLMAVAFVLMLSFAGPVVRPLGALVGGVGFGLFVDEIGKLVTSDYDYFYAPTAALVYIVVVGLALLAEALDARSRPVPAEQLAGATDRAVAGLAGGLTSRGRRHADEQADRGRGAPGYDEVVALVAAVPDGGGGLPDPVAWVSDHVVRTTRRLVRERWVPTVAVVVLVVAAALAVWRGLAADADAPRWAVVMLVAGGALTVVGCVVGLVVAQADRERGFTWFRRATLVSLLVTQVGLFRLDEWAAAGGLVLDLVVLGLVAAELDVLRRSPARVG</sequence>
<dbReference type="RefSeq" id="WP_246117256.1">
    <property type="nucleotide sequence ID" value="NZ_BJWG01000001.1"/>
</dbReference>
<proteinExistence type="predicted"/>
<keyword evidence="3" id="KW-1185">Reference proteome</keyword>
<evidence type="ECO:0000313" key="3">
    <source>
        <dbReference type="Proteomes" id="UP000321720"/>
    </source>
</evidence>
<comment type="caution">
    <text evidence="2">The sequence shown here is derived from an EMBL/GenBank/DDBJ whole genome shotgun (WGS) entry which is preliminary data.</text>
</comment>
<keyword evidence="1" id="KW-0812">Transmembrane</keyword>
<organism evidence="2 3">
    <name type="scientific">Cellulomonas composti</name>
    <dbReference type="NCBI Taxonomy" id="266130"/>
    <lineage>
        <taxon>Bacteria</taxon>
        <taxon>Bacillati</taxon>
        <taxon>Actinomycetota</taxon>
        <taxon>Actinomycetes</taxon>
        <taxon>Micrococcales</taxon>
        <taxon>Cellulomonadaceae</taxon>
        <taxon>Cellulomonas</taxon>
    </lineage>
</organism>
<feature type="transmembrane region" description="Helical" evidence="1">
    <location>
        <begin position="37"/>
        <end position="60"/>
    </location>
</feature>
<evidence type="ECO:0000313" key="2">
    <source>
        <dbReference type="EMBL" id="GEL93585.1"/>
    </source>
</evidence>
<evidence type="ECO:0000256" key="1">
    <source>
        <dbReference type="SAM" id="Phobius"/>
    </source>
</evidence>
<name>A0A511J6G4_9CELL</name>
<dbReference type="AlphaFoldDB" id="A0A511J6G4"/>
<feature type="transmembrane region" description="Helical" evidence="1">
    <location>
        <begin position="235"/>
        <end position="253"/>
    </location>
</feature>
<reference evidence="2 3" key="1">
    <citation type="submission" date="2019-07" db="EMBL/GenBank/DDBJ databases">
        <title>Whole genome shotgun sequence of Cellulomonas composti NBRC 100758.</title>
        <authorList>
            <person name="Hosoyama A."/>
            <person name="Uohara A."/>
            <person name="Ohji S."/>
            <person name="Ichikawa N."/>
        </authorList>
    </citation>
    <scope>NUCLEOTIDE SEQUENCE [LARGE SCALE GENOMIC DNA]</scope>
    <source>
        <strain evidence="2 3">NBRC 100758</strain>
    </source>
</reference>
<dbReference type="Proteomes" id="UP000321720">
    <property type="component" value="Unassembled WGS sequence"/>
</dbReference>
<gene>
    <name evidence="2" type="ORF">CCO02nite_02430</name>
</gene>
<feature type="transmembrane region" description="Helical" evidence="1">
    <location>
        <begin position="124"/>
        <end position="144"/>
    </location>
</feature>
<protein>
    <submittedName>
        <fullName evidence="2">Uncharacterized protein</fullName>
    </submittedName>
</protein>